<dbReference type="CDD" id="cd00130">
    <property type="entry name" value="PAS"/>
    <property type="match status" value="1"/>
</dbReference>
<dbReference type="SMART" id="SM00448">
    <property type="entry name" value="REC"/>
    <property type="match status" value="1"/>
</dbReference>
<keyword evidence="8" id="KW-0902">Two-component regulatory system</keyword>
<dbReference type="Gene3D" id="3.30.450.20">
    <property type="entry name" value="PAS domain"/>
    <property type="match status" value="1"/>
</dbReference>
<evidence type="ECO:0000256" key="7">
    <source>
        <dbReference type="ARBA" id="ARBA00022840"/>
    </source>
</evidence>
<dbReference type="PRINTS" id="PR00344">
    <property type="entry name" value="BCTRLSENSOR"/>
</dbReference>
<proteinExistence type="predicted"/>
<organism evidence="14">
    <name type="scientific">uncultured Desulfobacterium sp</name>
    <dbReference type="NCBI Taxonomy" id="201089"/>
    <lineage>
        <taxon>Bacteria</taxon>
        <taxon>Pseudomonadati</taxon>
        <taxon>Thermodesulfobacteriota</taxon>
        <taxon>Desulfobacteria</taxon>
        <taxon>Desulfobacterales</taxon>
        <taxon>Desulfobacteriaceae</taxon>
        <taxon>Desulfobacterium</taxon>
        <taxon>environmental samples</taxon>
    </lineage>
</organism>
<sequence>MTEENIILKEKCSDLERQLEEIKKESLYYKKLSEETGTKRLREIYELSKLIEKHKKSKDILQESEEKYKNLIELSPDPIAIIQNDRVQLINPAYTKLFGYTQQDITNGLSVYTHIREEDKSEVRILLEGVLLGNKTVPLKPVINLVAKNKTIITCETSISVINFNGKPAALVFIRDITDREKAGEEKAILETKLKEARKIEAIATLAGGIAHEFNNALFTVSGSTELLQMGLPDKDNYNKYIKIITNSVRRMASLTDKLLAYAQGGKYQAKPISLCSYIEETLPFIKSTIKEFIKVEMDLPKDMPEIMADITQMQLVISAIMINSSEAFESKGCIRISVRQVNIDKKYTNDFPHAKTGEHICLTIEDDGKGMDEEVLSRIFDPFFSTKFQGRGLGMAAVYGIIRNHNGWVTVDSKTGKGTSVHIYLPVIKYQTKKYKNIEAKVYSGIGTILIIEDEELVINVYRQMLQKLGYKIIEAKTGSEAIKIVEEQKGNIGLVLLDIGLQDMTGGNVFSMIKKINPEQKVVVCSGYSIDGPVQKILDEGANGFLQKPFTLAVLSEKIKAVLAD</sequence>
<evidence type="ECO:0000259" key="12">
    <source>
        <dbReference type="PROSITE" id="PS50110"/>
    </source>
</evidence>
<dbReference type="Pfam" id="PF00989">
    <property type="entry name" value="PAS"/>
    <property type="match status" value="1"/>
</dbReference>
<protein>
    <recommendedName>
        <fullName evidence="2">histidine kinase</fullName>
        <ecNumber evidence="2">2.7.13.3</ecNumber>
    </recommendedName>
</protein>
<keyword evidence="3 9" id="KW-0597">Phosphoprotein</keyword>
<dbReference type="SUPFAM" id="SSF55874">
    <property type="entry name" value="ATPase domain of HSP90 chaperone/DNA topoisomerase II/histidine kinase"/>
    <property type="match status" value="1"/>
</dbReference>
<dbReference type="InterPro" id="IPR003594">
    <property type="entry name" value="HATPase_dom"/>
</dbReference>
<dbReference type="PROSITE" id="PS50110">
    <property type="entry name" value="RESPONSE_REGULATORY"/>
    <property type="match status" value="1"/>
</dbReference>
<evidence type="ECO:0000256" key="5">
    <source>
        <dbReference type="ARBA" id="ARBA00022741"/>
    </source>
</evidence>
<dbReference type="SUPFAM" id="SSF47384">
    <property type="entry name" value="Homodimeric domain of signal transducing histidine kinase"/>
    <property type="match status" value="1"/>
</dbReference>
<name>E1YHZ7_9BACT</name>
<keyword evidence="7" id="KW-0067">ATP-binding</keyword>
<evidence type="ECO:0000256" key="3">
    <source>
        <dbReference type="ARBA" id="ARBA00022553"/>
    </source>
</evidence>
<dbReference type="GO" id="GO:0006355">
    <property type="term" value="P:regulation of DNA-templated transcription"/>
    <property type="evidence" value="ECO:0007669"/>
    <property type="project" value="InterPro"/>
</dbReference>
<dbReference type="InterPro" id="IPR035965">
    <property type="entry name" value="PAS-like_dom_sf"/>
</dbReference>
<dbReference type="SUPFAM" id="SSF52172">
    <property type="entry name" value="CheY-like"/>
    <property type="match status" value="1"/>
</dbReference>
<evidence type="ECO:0000256" key="8">
    <source>
        <dbReference type="ARBA" id="ARBA00023012"/>
    </source>
</evidence>
<dbReference type="SMART" id="SM00091">
    <property type="entry name" value="PAS"/>
    <property type="match status" value="1"/>
</dbReference>
<dbReference type="InterPro" id="IPR013767">
    <property type="entry name" value="PAS_fold"/>
</dbReference>
<evidence type="ECO:0000256" key="4">
    <source>
        <dbReference type="ARBA" id="ARBA00022679"/>
    </source>
</evidence>
<dbReference type="InterPro" id="IPR000014">
    <property type="entry name" value="PAS"/>
</dbReference>
<dbReference type="InterPro" id="IPR011006">
    <property type="entry name" value="CheY-like_superfamily"/>
</dbReference>
<evidence type="ECO:0000256" key="6">
    <source>
        <dbReference type="ARBA" id="ARBA00022777"/>
    </source>
</evidence>
<dbReference type="PROSITE" id="PS50109">
    <property type="entry name" value="HIS_KIN"/>
    <property type="match status" value="1"/>
</dbReference>
<dbReference type="SMART" id="SM00387">
    <property type="entry name" value="HATPase_c"/>
    <property type="match status" value="1"/>
</dbReference>
<comment type="catalytic activity">
    <reaction evidence="1">
        <text>ATP + protein L-histidine = ADP + protein N-phospho-L-histidine.</text>
        <dbReference type="EC" id="2.7.13.3"/>
    </reaction>
</comment>
<dbReference type="AlphaFoldDB" id="E1YHZ7"/>
<reference evidence="14" key="1">
    <citation type="journal article" date="2011" name="Environ. Microbiol.">
        <title>Genomic insights into the metabolic potential of the polycyclic aromatic hydrocarbon degrading sulfate-reducing Deltaproteobacterium N47.</title>
        <authorList>
            <person name="Bergmann F."/>
            <person name="Selesi D."/>
            <person name="Weinmaier T."/>
            <person name="Tischler P."/>
            <person name="Rattei T."/>
            <person name="Meckenstock R.U."/>
        </authorList>
    </citation>
    <scope>NUCLEOTIDE SEQUENCE</scope>
</reference>
<dbReference type="CDD" id="cd00156">
    <property type="entry name" value="REC"/>
    <property type="match status" value="1"/>
</dbReference>
<dbReference type="EC" id="2.7.13.3" evidence="2"/>
<dbReference type="PROSITE" id="PS50112">
    <property type="entry name" value="PAS"/>
    <property type="match status" value="1"/>
</dbReference>
<dbReference type="Gene3D" id="3.30.565.10">
    <property type="entry name" value="Histidine kinase-like ATPase, C-terminal domain"/>
    <property type="match status" value="1"/>
</dbReference>
<dbReference type="InterPro" id="IPR004358">
    <property type="entry name" value="Sig_transdc_His_kin-like_C"/>
</dbReference>
<dbReference type="InterPro" id="IPR036890">
    <property type="entry name" value="HATPase_C_sf"/>
</dbReference>
<dbReference type="CDD" id="cd00082">
    <property type="entry name" value="HisKA"/>
    <property type="match status" value="1"/>
</dbReference>
<dbReference type="Pfam" id="PF00072">
    <property type="entry name" value="Response_reg"/>
    <property type="match status" value="1"/>
</dbReference>
<feature type="domain" description="Histidine kinase" evidence="11">
    <location>
        <begin position="209"/>
        <end position="430"/>
    </location>
</feature>
<evidence type="ECO:0000256" key="1">
    <source>
        <dbReference type="ARBA" id="ARBA00000085"/>
    </source>
</evidence>
<evidence type="ECO:0000256" key="10">
    <source>
        <dbReference type="SAM" id="Coils"/>
    </source>
</evidence>
<feature type="domain" description="Response regulatory" evidence="12">
    <location>
        <begin position="449"/>
        <end position="565"/>
    </location>
</feature>
<feature type="modified residue" description="4-aspartylphosphate" evidence="9">
    <location>
        <position position="500"/>
    </location>
</feature>
<dbReference type="GO" id="GO:0005524">
    <property type="term" value="F:ATP binding"/>
    <property type="evidence" value="ECO:0007669"/>
    <property type="project" value="UniProtKB-KW"/>
</dbReference>
<dbReference type="PANTHER" id="PTHR43065:SF46">
    <property type="entry name" value="C4-DICARBOXYLATE TRANSPORT SENSOR PROTEIN DCTB"/>
    <property type="match status" value="1"/>
</dbReference>
<dbReference type="PANTHER" id="PTHR43065">
    <property type="entry name" value="SENSOR HISTIDINE KINASE"/>
    <property type="match status" value="1"/>
</dbReference>
<dbReference type="InterPro" id="IPR036097">
    <property type="entry name" value="HisK_dim/P_sf"/>
</dbReference>
<dbReference type="InterPro" id="IPR005467">
    <property type="entry name" value="His_kinase_dom"/>
</dbReference>
<dbReference type="NCBIfam" id="TIGR00229">
    <property type="entry name" value="sensory_box"/>
    <property type="match status" value="1"/>
</dbReference>
<dbReference type="SUPFAM" id="SSF55785">
    <property type="entry name" value="PYP-like sensor domain (PAS domain)"/>
    <property type="match status" value="1"/>
</dbReference>
<dbReference type="InterPro" id="IPR003661">
    <property type="entry name" value="HisK_dim/P_dom"/>
</dbReference>
<keyword evidence="4" id="KW-0808">Transferase</keyword>
<keyword evidence="5" id="KW-0547">Nucleotide-binding</keyword>
<evidence type="ECO:0000259" key="11">
    <source>
        <dbReference type="PROSITE" id="PS50109"/>
    </source>
</evidence>
<evidence type="ECO:0000256" key="9">
    <source>
        <dbReference type="PROSITE-ProRule" id="PRU00169"/>
    </source>
</evidence>
<feature type="coiled-coil region" evidence="10">
    <location>
        <begin position="5"/>
        <end position="74"/>
    </location>
</feature>
<evidence type="ECO:0000259" key="13">
    <source>
        <dbReference type="PROSITE" id="PS50112"/>
    </source>
</evidence>
<dbReference type="SMART" id="SM00388">
    <property type="entry name" value="HisKA"/>
    <property type="match status" value="1"/>
</dbReference>
<evidence type="ECO:0000313" key="14">
    <source>
        <dbReference type="EMBL" id="CBX30266.1"/>
    </source>
</evidence>
<dbReference type="Gene3D" id="1.10.287.130">
    <property type="match status" value="1"/>
</dbReference>
<dbReference type="Gene3D" id="3.40.50.2300">
    <property type="match status" value="1"/>
</dbReference>
<dbReference type="EMBL" id="FR695874">
    <property type="protein sequence ID" value="CBX30266.1"/>
    <property type="molecule type" value="Genomic_DNA"/>
</dbReference>
<feature type="domain" description="PAS" evidence="13">
    <location>
        <begin position="64"/>
        <end position="134"/>
    </location>
</feature>
<dbReference type="Pfam" id="PF02518">
    <property type="entry name" value="HATPase_c"/>
    <property type="match status" value="1"/>
</dbReference>
<keyword evidence="6" id="KW-0418">Kinase</keyword>
<accession>E1YHZ7</accession>
<gene>
    <name evidence="14" type="ORF">N47_D30750</name>
</gene>
<dbReference type="InterPro" id="IPR001789">
    <property type="entry name" value="Sig_transdc_resp-reg_receiver"/>
</dbReference>
<keyword evidence="10" id="KW-0175">Coiled coil</keyword>
<dbReference type="GO" id="GO:0000155">
    <property type="term" value="F:phosphorelay sensor kinase activity"/>
    <property type="evidence" value="ECO:0007669"/>
    <property type="project" value="InterPro"/>
</dbReference>
<evidence type="ECO:0000256" key="2">
    <source>
        <dbReference type="ARBA" id="ARBA00012438"/>
    </source>
</evidence>
<dbReference type="Pfam" id="PF00512">
    <property type="entry name" value="HisKA"/>
    <property type="match status" value="1"/>
</dbReference>